<evidence type="ECO:0000256" key="1">
    <source>
        <dbReference type="SAM" id="SignalP"/>
    </source>
</evidence>
<dbReference type="EMBL" id="VWOJ01000001">
    <property type="protein sequence ID" value="KAA5804862.1"/>
    <property type="molecule type" value="Genomic_DNA"/>
</dbReference>
<accession>A0A5M6ZJ72</accession>
<gene>
    <name evidence="3" type="ORF">F1654_02360</name>
</gene>
<reference evidence="3 4" key="1">
    <citation type="submission" date="2019-09" db="EMBL/GenBank/DDBJ databases">
        <authorList>
            <person name="Kevbrin V."/>
            <person name="Grouzdev D.S."/>
        </authorList>
    </citation>
    <scope>NUCLEOTIDE SEQUENCE [LARGE SCALE GENOMIC DNA]</scope>
    <source>
        <strain evidence="3 4">G-192</strain>
    </source>
</reference>
<evidence type="ECO:0000313" key="4">
    <source>
        <dbReference type="Proteomes" id="UP000325122"/>
    </source>
</evidence>
<feature type="signal peptide" evidence="1">
    <location>
        <begin position="1"/>
        <end position="23"/>
    </location>
</feature>
<dbReference type="Gene3D" id="3.90.1340.10">
    <property type="entry name" value="Phage tail collar domain"/>
    <property type="match status" value="1"/>
</dbReference>
<evidence type="ECO:0000259" key="2">
    <source>
        <dbReference type="Pfam" id="PF07484"/>
    </source>
</evidence>
<keyword evidence="4" id="KW-1185">Reference proteome</keyword>
<feature type="chain" id="PRO_5024276645" evidence="1">
    <location>
        <begin position="24"/>
        <end position="195"/>
    </location>
</feature>
<protein>
    <submittedName>
        <fullName evidence="3">Phage tail protein</fullName>
    </submittedName>
</protein>
<keyword evidence="1" id="KW-0732">Signal</keyword>
<dbReference type="Proteomes" id="UP000325122">
    <property type="component" value="Unassembled WGS sequence"/>
</dbReference>
<organism evidence="3 4">
    <name type="scientific">Alkalicaulis satelles</name>
    <dbReference type="NCBI Taxonomy" id="2609175"/>
    <lineage>
        <taxon>Bacteria</taxon>
        <taxon>Pseudomonadati</taxon>
        <taxon>Pseudomonadota</taxon>
        <taxon>Alphaproteobacteria</taxon>
        <taxon>Maricaulales</taxon>
        <taxon>Maricaulaceae</taxon>
        <taxon>Alkalicaulis</taxon>
    </lineage>
</organism>
<name>A0A5M6ZJ72_9PROT</name>
<dbReference type="Pfam" id="PF07484">
    <property type="entry name" value="Collar"/>
    <property type="match status" value="1"/>
</dbReference>
<evidence type="ECO:0000313" key="3">
    <source>
        <dbReference type="EMBL" id="KAA5804862.1"/>
    </source>
</evidence>
<dbReference type="SUPFAM" id="SSF88874">
    <property type="entry name" value="Receptor-binding domain of short tail fibre protein gp12"/>
    <property type="match status" value="1"/>
</dbReference>
<comment type="caution">
    <text evidence="3">The sequence shown here is derived from an EMBL/GenBank/DDBJ whole genome shotgun (WGS) entry which is preliminary data.</text>
</comment>
<sequence>MKRMMMMAAGLAAAALCQGESHAQADYYIADVILVGYDFCPQDTVEANGQILSIAQNQALYSLIGSTYGGNGVTTFAVPDLRGRIPVGAGTGPGLSPVTRGQSYGAGQVTLTQSNLAPHTHTVLGSSTLADTVSPENASPPTFAQNRYKTGGIDVTMDDDTISHTGGSQPVDIHAPTLGLRFCMVITGVYPTPPD</sequence>
<feature type="domain" description="Phage tail collar" evidence="2">
    <location>
        <begin position="32"/>
        <end position="86"/>
    </location>
</feature>
<dbReference type="InterPro" id="IPR011083">
    <property type="entry name" value="Phage_tail_collar_dom"/>
</dbReference>
<proteinExistence type="predicted"/>
<dbReference type="AlphaFoldDB" id="A0A5M6ZJ72"/>
<dbReference type="RefSeq" id="WP_150021893.1">
    <property type="nucleotide sequence ID" value="NZ_VWOJ01000001.1"/>
</dbReference>
<dbReference type="InterPro" id="IPR037053">
    <property type="entry name" value="Phage_tail_collar_dom_sf"/>
</dbReference>